<dbReference type="GO" id="GO:0003677">
    <property type="term" value="F:DNA binding"/>
    <property type="evidence" value="ECO:0007669"/>
    <property type="project" value="InterPro"/>
</dbReference>
<protein>
    <recommendedName>
        <fullName evidence="1">Ndc10 domain-containing protein</fullName>
    </recommendedName>
</protein>
<dbReference type="Proteomes" id="UP000078561">
    <property type="component" value="Unassembled WGS sequence"/>
</dbReference>
<keyword evidence="3" id="KW-1185">Reference proteome</keyword>
<dbReference type="Pfam" id="PF16787">
    <property type="entry name" value="NDC10_II"/>
    <property type="match status" value="1"/>
</dbReference>
<accession>A0A163IQ37</accession>
<reference evidence="2" key="1">
    <citation type="submission" date="2016-04" db="EMBL/GenBank/DDBJ databases">
        <authorList>
            <person name="Evans L.H."/>
            <person name="Alamgir A."/>
            <person name="Owens N."/>
            <person name="Weber N.D."/>
            <person name="Virtaneva K."/>
            <person name="Barbian K."/>
            <person name="Babar A."/>
            <person name="Rosenke K."/>
        </authorList>
    </citation>
    <scope>NUCLEOTIDE SEQUENCE [LARGE SCALE GENOMIC DNA]</scope>
    <source>
        <strain evidence="2">CBS 101.48</strain>
    </source>
</reference>
<dbReference type="OrthoDB" id="2204095at2759"/>
<dbReference type="InterPro" id="IPR038279">
    <property type="entry name" value="Ndc10_dom2_sf"/>
</dbReference>
<name>A0A163IQ37_ABSGL</name>
<dbReference type="AlphaFoldDB" id="A0A163IQ37"/>
<feature type="domain" description="Ndc10" evidence="1">
    <location>
        <begin position="16"/>
        <end position="123"/>
    </location>
</feature>
<dbReference type="InterPro" id="IPR031872">
    <property type="entry name" value="NDC10_II"/>
</dbReference>
<evidence type="ECO:0000313" key="2">
    <source>
        <dbReference type="EMBL" id="SAL94753.1"/>
    </source>
</evidence>
<organism evidence="2">
    <name type="scientific">Absidia glauca</name>
    <name type="common">Pin mould</name>
    <dbReference type="NCBI Taxonomy" id="4829"/>
    <lineage>
        <taxon>Eukaryota</taxon>
        <taxon>Fungi</taxon>
        <taxon>Fungi incertae sedis</taxon>
        <taxon>Mucoromycota</taxon>
        <taxon>Mucoromycotina</taxon>
        <taxon>Mucoromycetes</taxon>
        <taxon>Mucorales</taxon>
        <taxon>Cunninghamellaceae</taxon>
        <taxon>Absidia</taxon>
    </lineage>
</organism>
<evidence type="ECO:0000313" key="3">
    <source>
        <dbReference type="Proteomes" id="UP000078561"/>
    </source>
</evidence>
<sequence length="137" mass="15439">MKIKPPRQAQEWSYFSYGESIGKALASPCMRSNKKTHKNYGSSTRMAGNACANVDEIRRQDRWNNTTINDAYLISLARELVLSMADFLAYVLFFYLARAALNPPTSLCKKLSPAISEWHDRLVARLVAKELSPGNPI</sequence>
<dbReference type="EMBL" id="LT549931">
    <property type="protein sequence ID" value="SAL94753.1"/>
    <property type="molecule type" value="Genomic_DNA"/>
</dbReference>
<proteinExistence type="predicted"/>
<dbReference type="InParanoid" id="A0A163IQ37"/>
<gene>
    <name evidence="2" type="primary">ABSGL_00039.1 scaffold 129</name>
</gene>
<dbReference type="Gene3D" id="1.10.443.20">
    <property type="entry name" value="Centromere DNA-binding protein complex CBF3 subunit, domain 2"/>
    <property type="match status" value="1"/>
</dbReference>
<evidence type="ECO:0000259" key="1">
    <source>
        <dbReference type="Pfam" id="PF16787"/>
    </source>
</evidence>